<evidence type="ECO:0000313" key="4">
    <source>
        <dbReference type="Proteomes" id="UP000245942"/>
    </source>
</evidence>
<accession>A0A316U6Q9</accession>
<dbReference type="RefSeq" id="XP_025348096.1">
    <property type="nucleotide sequence ID" value="XM_025492364.1"/>
</dbReference>
<organism evidence="3 4">
    <name type="scientific">Pseudomicrostroma glucosiphilum</name>
    <dbReference type="NCBI Taxonomy" id="1684307"/>
    <lineage>
        <taxon>Eukaryota</taxon>
        <taxon>Fungi</taxon>
        <taxon>Dikarya</taxon>
        <taxon>Basidiomycota</taxon>
        <taxon>Ustilaginomycotina</taxon>
        <taxon>Exobasidiomycetes</taxon>
        <taxon>Microstromatales</taxon>
        <taxon>Microstromatales incertae sedis</taxon>
        <taxon>Pseudomicrostroma</taxon>
    </lineage>
</organism>
<feature type="region of interest" description="Disordered" evidence="2">
    <location>
        <begin position="1"/>
        <end position="23"/>
    </location>
</feature>
<dbReference type="EMBL" id="KZ819326">
    <property type="protein sequence ID" value="PWN20936.1"/>
    <property type="molecule type" value="Genomic_DNA"/>
</dbReference>
<feature type="region of interest" description="Disordered" evidence="2">
    <location>
        <begin position="61"/>
        <end position="134"/>
    </location>
</feature>
<dbReference type="GeneID" id="37014098"/>
<dbReference type="GO" id="GO:0047661">
    <property type="term" value="F:amino-acid racemase activity"/>
    <property type="evidence" value="ECO:0007669"/>
    <property type="project" value="InterPro"/>
</dbReference>
<evidence type="ECO:0000313" key="3">
    <source>
        <dbReference type="EMBL" id="PWN20936.1"/>
    </source>
</evidence>
<dbReference type="OrthoDB" id="412018at2759"/>
<dbReference type="Gene3D" id="3.40.50.12500">
    <property type="match status" value="1"/>
</dbReference>
<keyword evidence="4" id="KW-1185">Reference proteome</keyword>
<dbReference type="STRING" id="1684307.A0A316U6Q9"/>
<reference evidence="3 4" key="1">
    <citation type="journal article" date="2018" name="Mol. Biol. Evol.">
        <title>Broad Genomic Sampling Reveals a Smut Pathogenic Ancestry of the Fungal Clade Ustilaginomycotina.</title>
        <authorList>
            <person name="Kijpornyongpan T."/>
            <person name="Mondo S.J."/>
            <person name="Barry K."/>
            <person name="Sandor L."/>
            <person name="Lee J."/>
            <person name="Lipzen A."/>
            <person name="Pangilinan J."/>
            <person name="LaButti K."/>
            <person name="Hainaut M."/>
            <person name="Henrissat B."/>
            <person name="Grigoriev I.V."/>
            <person name="Spatafora J.W."/>
            <person name="Aime M.C."/>
        </authorList>
    </citation>
    <scope>NUCLEOTIDE SEQUENCE [LARGE SCALE GENOMIC DNA]</scope>
    <source>
        <strain evidence="3 4">MCA 4718</strain>
    </source>
</reference>
<comment type="similarity">
    <text evidence="1">Belongs to the HyuE racemase family.</text>
</comment>
<dbReference type="InterPro" id="IPR052186">
    <property type="entry name" value="Hydantoin_racemase-like"/>
</dbReference>
<proteinExistence type="inferred from homology"/>
<name>A0A316U6Q9_9BASI</name>
<sequence>MDHSPSSNAPSDHMNGSNKKPRTAATSIWSHYTDRRSISDTHWEVKCLNCDTCYKIKKDGSTGTSTLHKHHRQCQDKVKPDGSPLSKHTSHHGSASTSSSGGGGFRLSHDYTQHEAPGSPSNHPSTSSQPLAAYPPTLQDYLFGAAQQQSHANDPLQQGQASASALGLSQTNGYDLAASMADAAHFANNFNARHDGQGGVVGEVVDVMVLNPNSSEVITSNLAQLLEPNRAWGVKHSYRTGPPSAPPSINDPPTSILSAQTTFDDLRRTSALSDKSAVLVCCFSAHPLVPMIRHEYPHIPCMHILDTAINHAMSCGASTFGIITTGKAMVPDIDAGVRSYLGGVSDRYKGCVATGLGVLELGDPNSKERVESKIKEDSARLALEKGAEAIILGCAGMAGMEPLVRQGIQEAGGTLEKVWVIDGAKAGVQILTGLARSQYRVV</sequence>
<dbReference type="Pfam" id="PF01177">
    <property type="entry name" value="Asp_Glu_race"/>
    <property type="match status" value="1"/>
</dbReference>
<evidence type="ECO:0000256" key="2">
    <source>
        <dbReference type="SAM" id="MobiDB-lite"/>
    </source>
</evidence>
<dbReference type="AlphaFoldDB" id="A0A316U6Q9"/>
<gene>
    <name evidence="3" type="ORF">BCV69DRAFT_282445</name>
</gene>
<evidence type="ECO:0000256" key="1">
    <source>
        <dbReference type="ARBA" id="ARBA00038414"/>
    </source>
</evidence>
<protein>
    <submittedName>
        <fullName evidence="3">Uncharacterized protein</fullName>
    </submittedName>
</protein>
<dbReference type="Proteomes" id="UP000245942">
    <property type="component" value="Unassembled WGS sequence"/>
</dbReference>
<feature type="compositionally biased region" description="Polar residues" evidence="2">
    <location>
        <begin position="119"/>
        <end position="130"/>
    </location>
</feature>
<dbReference type="PANTHER" id="PTHR28047:SF5">
    <property type="entry name" value="PROTEIN DCG1"/>
    <property type="match status" value="1"/>
</dbReference>
<dbReference type="InterPro" id="IPR053714">
    <property type="entry name" value="Iso_Racemase_Enz_sf"/>
</dbReference>
<dbReference type="PANTHER" id="PTHR28047">
    <property type="entry name" value="PROTEIN DCG1"/>
    <property type="match status" value="1"/>
</dbReference>
<dbReference type="InterPro" id="IPR015942">
    <property type="entry name" value="Asp/Glu/hydantoin_racemase"/>
</dbReference>